<keyword evidence="6" id="KW-0472">Membrane</keyword>
<organism evidence="8 9">
    <name type="scientific">Xylanibacter ruminicola</name>
    <name type="common">Prevotella ruminicola</name>
    <dbReference type="NCBI Taxonomy" id="839"/>
    <lineage>
        <taxon>Bacteria</taxon>
        <taxon>Pseudomonadati</taxon>
        <taxon>Bacteroidota</taxon>
        <taxon>Bacteroidia</taxon>
        <taxon>Bacteroidales</taxon>
        <taxon>Prevotellaceae</taxon>
        <taxon>Xylanibacter</taxon>
    </lineage>
</organism>
<sequence>MRPMRSKFSQSRRSVPSLNVASMPDLIFTVLFFFMIVTHMRSDEVKVRLQVPQGSEVQKLANKQAVVNIYIGHKGEAWHVQLNNDIVQPGDIPARIEEIRSGLSQENQQRLTVSLRVDKKAPMGLVSEVKRQLQKAYALKINYSATEIKK</sequence>
<dbReference type="InterPro" id="IPR003400">
    <property type="entry name" value="ExbD"/>
</dbReference>
<name>A0A1H4C0V7_XYLRU</name>
<dbReference type="AlphaFoldDB" id="A0A1H4C0V7"/>
<keyword evidence="3" id="KW-1003">Cell membrane</keyword>
<accession>A0A1H4C0V7</accession>
<keyword evidence="7" id="KW-0653">Protein transport</keyword>
<comment type="subcellular location">
    <subcellularLocation>
        <location evidence="1">Cell membrane</location>
        <topology evidence="1">Single-pass membrane protein</topology>
    </subcellularLocation>
    <subcellularLocation>
        <location evidence="7">Cell membrane</location>
        <topology evidence="7">Single-pass type II membrane protein</topology>
    </subcellularLocation>
</comment>
<evidence type="ECO:0000256" key="2">
    <source>
        <dbReference type="ARBA" id="ARBA00005811"/>
    </source>
</evidence>
<dbReference type="GO" id="GO:0015031">
    <property type="term" value="P:protein transport"/>
    <property type="evidence" value="ECO:0007669"/>
    <property type="project" value="UniProtKB-KW"/>
</dbReference>
<gene>
    <name evidence="8" type="ORF">SAMN05216462_1703</name>
</gene>
<keyword evidence="7" id="KW-0813">Transport</keyword>
<keyword evidence="4 7" id="KW-0812">Transmembrane</keyword>
<evidence type="ECO:0000256" key="1">
    <source>
        <dbReference type="ARBA" id="ARBA00004162"/>
    </source>
</evidence>
<comment type="similarity">
    <text evidence="2 7">Belongs to the ExbD/TolR family.</text>
</comment>
<dbReference type="Proteomes" id="UP000182257">
    <property type="component" value="Unassembled WGS sequence"/>
</dbReference>
<dbReference type="Pfam" id="PF02472">
    <property type="entry name" value="ExbD"/>
    <property type="match status" value="1"/>
</dbReference>
<evidence type="ECO:0000256" key="3">
    <source>
        <dbReference type="ARBA" id="ARBA00022475"/>
    </source>
</evidence>
<evidence type="ECO:0000256" key="6">
    <source>
        <dbReference type="ARBA" id="ARBA00023136"/>
    </source>
</evidence>
<dbReference type="GO" id="GO:0022857">
    <property type="term" value="F:transmembrane transporter activity"/>
    <property type="evidence" value="ECO:0007669"/>
    <property type="project" value="InterPro"/>
</dbReference>
<dbReference type="EMBL" id="FNRF01000003">
    <property type="protein sequence ID" value="SEA53712.1"/>
    <property type="molecule type" value="Genomic_DNA"/>
</dbReference>
<keyword evidence="5" id="KW-1133">Transmembrane helix</keyword>
<evidence type="ECO:0000256" key="5">
    <source>
        <dbReference type="ARBA" id="ARBA00022989"/>
    </source>
</evidence>
<dbReference type="PANTHER" id="PTHR30558">
    <property type="entry name" value="EXBD MEMBRANE COMPONENT OF PMF-DRIVEN MACROMOLECULE IMPORT SYSTEM"/>
    <property type="match status" value="1"/>
</dbReference>
<evidence type="ECO:0000256" key="4">
    <source>
        <dbReference type="ARBA" id="ARBA00022692"/>
    </source>
</evidence>
<dbReference type="PANTHER" id="PTHR30558:SF3">
    <property type="entry name" value="BIOPOLYMER TRANSPORT PROTEIN EXBD-RELATED"/>
    <property type="match status" value="1"/>
</dbReference>
<reference evidence="8 9" key="1">
    <citation type="submission" date="2016-10" db="EMBL/GenBank/DDBJ databases">
        <authorList>
            <person name="de Groot N.N."/>
        </authorList>
    </citation>
    <scope>NUCLEOTIDE SEQUENCE [LARGE SCALE GENOMIC DNA]</scope>
    <source>
        <strain evidence="8 9">D31d</strain>
    </source>
</reference>
<evidence type="ECO:0000313" key="9">
    <source>
        <dbReference type="Proteomes" id="UP000182257"/>
    </source>
</evidence>
<evidence type="ECO:0000256" key="7">
    <source>
        <dbReference type="RuleBase" id="RU003879"/>
    </source>
</evidence>
<proteinExistence type="inferred from homology"/>
<dbReference type="GO" id="GO:0005886">
    <property type="term" value="C:plasma membrane"/>
    <property type="evidence" value="ECO:0007669"/>
    <property type="project" value="UniProtKB-SubCell"/>
</dbReference>
<evidence type="ECO:0000313" key="8">
    <source>
        <dbReference type="EMBL" id="SEA53712.1"/>
    </source>
</evidence>
<protein>
    <submittedName>
        <fullName evidence="8">Biopolymer transport protein ExbD</fullName>
    </submittedName>
</protein>